<organism evidence="8 9">
    <name type="scientific">Rhodococcus pyridinivorans KG-16</name>
    <dbReference type="NCBI Taxonomy" id="1441730"/>
    <lineage>
        <taxon>Bacteria</taxon>
        <taxon>Bacillati</taxon>
        <taxon>Actinomycetota</taxon>
        <taxon>Actinomycetes</taxon>
        <taxon>Mycobacteriales</taxon>
        <taxon>Nocardiaceae</taxon>
        <taxon>Rhodococcus</taxon>
    </lineage>
</organism>
<gene>
    <name evidence="8" type="ORF">Z045_25690</name>
</gene>
<reference evidence="9" key="1">
    <citation type="submission" date="2015-01" db="EMBL/GenBank/DDBJ databases">
        <title>Draft genome sequence of Rhodococcus pyridinivorans strain KG-16, a hydrocarbon-degrading bacterium.</title>
        <authorList>
            <person name="Aggarwal R.K."/>
            <person name="Dawar C."/>
        </authorList>
    </citation>
    <scope>NUCLEOTIDE SEQUENCE [LARGE SCALE GENOMIC DNA]</scope>
    <source>
        <strain evidence="9">KG-16</strain>
    </source>
</reference>
<dbReference type="GO" id="GO:0004803">
    <property type="term" value="F:transposase activity"/>
    <property type="evidence" value="ECO:0007669"/>
    <property type="project" value="UniProtKB-UniRule"/>
</dbReference>
<dbReference type="AlphaFoldDB" id="A0A0V9UCY0"/>
<dbReference type="GO" id="GO:0006313">
    <property type="term" value="P:DNA transposition"/>
    <property type="evidence" value="ECO:0007669"/>
    <property type="project" value="UniProtKB-UniRule"/>
</dbReference>
<evidence type="ECO:0000256" key="1">
    <source>
        <dbReference type="ARBA" id="ARBA00002190"/>
    </source>
</evidence>
<comment type="function">
    <text evidence="1 6">Required for the transposition of the insertion element.</text>
</comment>
<dbReference type="GO" id="GO:0003677">
    <property type="term" value="F:DNA binding"/>
    <property type="evidence" value="ECO:0007669"/>
    <property type="project" value="UniProtKB-UniRule"/>
</dbReference>
<evidence type="ECO:0000256" key="6">
    <source>
        <dbReference type="RuleBase" id="RU365089"/>
    </source>
</evidence>
<dbReference type="Pfam" id="PF00872">
    <property type="entry name" value="Transposase_mut"/>
    <property type="match status" value="1"/>
</dbReference>
<evidence type="ECO:0000256" key="4">
    <source>
        <dbReference type="ARBA" id="ARBA00023125"/>
    </source>
</evidence>
<keyword evidence="5 6" id="KW-0233">DNA recombination</keyword>
<keyword evidence="3 6" id="KW-0815">Transposition</keyword>
<feature type="region of interest" description="Disordered" evidence="7">
    <location>
        <begin position="128"/>
        <end position="150"/>
    </location>
</feature>
<evidence type="ECO:0000313" key="9">
    <source>
        <dbReference type="Proteomes" id="UP000053060"/>
    </source>
</evidence>
<evidence type="ECO:0000256" key="3">
    <source>
        <dbReference type="ARBA" id="ARBA00022578"/>
    </source>
</evidence>
<keyword evidence="6" id="KW-0814">Transposable element</keyword>
<reference evidence="8 9" key="2">
    <citation type="journal article" date="2016" name="Genome Announc.">
        <title>Draft Genome Sequence of a Versatile Hydrocarbon-Degrading Bacterium, Rhodococcus pyridinivorans Strain KG-16, Collected from Oil Fields in India.</title>
        <authorList>
            <person name="Aggarwal R.K."/>
            <person name="Dawar C."/>
            <person name="Phanindranath R."/>
            <person name="Mutnuri L."/>
            <person name="Dayal A.M."/>
        </authorList>
    </citation>
    <scope>NUCLEOTIDE SEQUENCE [LARGE SCALE GENOMIC DNA]</scope>
    <source>
        <strain evidence="8 9">KG-16</strain>
    </source>
</reference>
<protein>
    <recommendedName>
        <fullName evidence="6">Mutator family transposase</fullName>
    </recommendedName>
</protein>
<dbReference type="EMBL" id="AZXY01000029">
    <property type="protein sequence ID" value="KSZ56002.1"/>
    <property type="molecule type" value="Genomic_DNA"/>
</dbReference>
<accession>A0A0V9UCY0</accession>
<dbReference type="Proteomes" id="UP000053060">
    <property type="component" value="Unassembled WGS sequence"/>
</dbReference>
<evidence type="ECO:0000256" key="2">
    <source>
        <dbReference type="ARBA" id="ARBA00010961"/>
    </source>
</evidence>
<dbReference type="PATRIC" id="fig|1441730.3.peg.5425"/>
<comment type="similarity">
    <text evidence="2 6">Belongs to the transposase mutator family.</text>
</comment>
<dbReference type="InterPro" id="IPR001207">
    <property type="entry name" value="Transposase_mutator"/>
</dbReference>
<dbReference type="PANTHER" id="PTHR33217">
    <property type="entry name" value="TRANSPOSASE FOR INSERTION SEQUENCE ELEMENT IS1081"/>
    <property type="match status" value="1"/>
</dbReference>
<sequence>MRNMQGAVAKKHKPVVTAAMQTVFAHTEPDEISAQWDQVAASLEQTVPKAAEMMIEAKADVLAFMPYPAVQWRKIWSNNPIERLNKEVKRRSDVVEIFPNREAFIRLGTAVVIESHDEWQVGRRYMSEARWPNSRPSSPRRTSPGRGCGLTPNRLAFNMIR</sequence>
<evidence type="ECO:0000256" key="7">
    <source>
        <dbReference type="SAM" id="MobiDB-lite"/>
    </source>
</evidence>
<name>A0A0V9UCY0_9NOCA</name>
<comment type="caution">
    <text evidence="8">The sequence shown here is derived from an EMBL/GenBank/DDBJ whole genome shotgun (WGS) entry which is preliminary data.</text>
</comment>
<evidence type="ECO:0000256" key="5">
    <source>
        <dbReference type="ARBA" id="ARBA00023172"/>
    </source>
</evidence>
<keyword evidence="4 6" id="KW-0238">DNA-binding</keyword>
<feature type="compositionally biased region" description="Low complexity" evidence="7">
    <location>
        <begin position="130"/>
        <end position="144"/>
    </location>
</feature>
<evidence type="ECO:0000313" key="8">
    <source>
        <dbReference type="EMBL" id="KSZ56002.1"/>
    </source>
</evidence>
<proteinExistence type="inferred from homology"/>
<dbReference type="PANTHER" id="PTHR33217:SF7">
    <property type="entry name" value="TRANSPOSASE FOR INSERTION SEQUENCE ELEMENT IS1081"/>
    <property type="match status" value="1"/>
</dbReference>